<evidence type="ECO:0000313" key="8">
    <source>
        <dbReference type="Proteomes" id="UP000198790"/>
    </source>
</evidence>
<keyword evidence="4 6" id="KW-1133">Transmembrane helix</keyword>
<dbReference type="STRING" id="237018.SAMN04489723_104105"/>
<reference evidence="7 8" key="1">
    <citation type="submission" date="2016-10" db="EMBL/GenBank/DDBJ databases">
        <authorList>
            <person name="de Groot N.N."/>
        </authorList>
    </citation>
    <scope>NUCLEOTIDE SEQUENCE [LARGE SCALE GENOMIC DNA]</scope>
    <source>
        <strain evidence="7 8">DSM 23399</strain>
    </source>
</reference>
<dbReference type="EMBL" id="FOKK01000004">
    <property type="protein sequence ID" value="SFB08129.1"/>
    <property type="molecule type" value="Genomic_DNA"/>
</dbReference>
<evidence type="ECO:0000256" key="2">
    <source>
        <dbReference type="ARBA" id="ARBA00022475"/>
    </source>
</evidence>
<name>A0A1I0Y462_9BACT</name>
<evidence type="ECO:0000256" key="6">
    <source>
        <dbReference type="SAM" id="Phobius"/>
    </source>
</evidence>
<keyword evidence="8" id="KW-1185">Reference proteome</keyword>
<comment type="subcellular location">
    <subcellularLocation>
        <location evidence="1">Cell membrane</location>
        <topology evidence="1">Multi-pass membrane protein</topology>
    </subcellularLocation>
</comment>
<dbReference type="OrthoDB" id="1096108at2"/>
<evidence type="ECO:0000256" key="1">
    <source>
        <dbReference type="ARBA" id="ARBA00004651"/>
    </source>
</evidence>
<keyword evidence="2" id="KW-1003">Cell membrane</keyword>
<gene>
    <name evidence="7" type="ORF">SAMN04489723_104105</name>
</gene>
<keyword evidence="3 6" id="KW-0812">Transmembrane</keyword>
<feature type="transmembrane region" description="Helical" evidence="6">
    <location>
        <begin position="513"/>
        <end position="532"/>
    </location>
</feature>
<dbReference type="AlphaFoldDB" id="A0A1I0Y462"/>
<dbReference type="InterPro" id="IPR005495">
    <property type="entry name" value="LptG/LptF_permease"/>
</dbReference>
<dbReference type="PANTHER" id="PTHR33529:SF6">
    <property type="entry name" value="YJGP_YJGQ FAMILY PERMEASE"/>
    <property type="match status" value="1"/>
</dbReference>
<protein>
    <submittedName>
        <fullName evidence="7">Lipopolysaccharide export system permease protein</fullName>
    </submittedName>
</protein>
<feature type="transmembrane region" description="Helical" evidence="6">
    <location>
        <begin position="544"/>
        <end position="562"/>
    </location>
</feature>
<dbReference type="PANTHER" id="PTHR33529">
    <property type="entry name" value="SLR0882 PROTEIN-RELATED"/>
    <property type="match status" value="1"/>
</dbReference>
<feature type="transmembrane region" description="Helical" evidence="6">
    <location>
        <begin position="53"/>
        <end position="78"/>
    </location>
</feature>
<dbReference type="Pfam" id="PF03739">
    <property type="entry name" value="LptF_LptG"/>
    <property type="match status" value="2"/>
</dbReference>
<proteinExistence type="predicted"/>
<feature type="transmembrane region" description="Helical" evidence="6">
    <location>
        <begin position="99"/>
        <end position="117"/>
    </location>
</feature>
<dbReference type="GO" id="GO:0043190">
    <property type="term" value="C:ATP-binding cassette (ABC) transporter complex"/>
    <property type="evidence" value="ECO:0007669"/>
    <property type="project" value="TreeGrafter"/>
</dbReference>
<feature type="transmembrane region" description="Helical" evidence="6">
    <location>
        <begin position="486"/>
        <end position="506"/>
    </location>
</feature>
<dbReference type="Proteomes" id="UP000198790">
    <property type="component" value="Unassembled WGS sequence"/>
</dbReference>
<evidence type="ECO:0000256" key="3">
    <source>
        <dbReference type="ARBA" id="ARBA00022692"/>
    </source>
</evidence>
<evidence type="ECO:0000256" key="4">
    <source>
        <dbReference type="ARBA" id="ARBA00022989"/>
    </source>
</evidence>
<evidence type="ECO:0000256" key="5">
    <source>
        <dbReference type="ARBA" id="ARBA00023136"/>
    </source>
</evidence>
<dbReference type="RefSeq" id="WP_092895507.1">
    <property type="nucleotide sequence ID" value="NZ_FOKK01000004.1"/>
</dbReference>
<feature type="transmembrane region" description="Helical" evidence="6">
    <location>
        <begin position="12"/>
        <end position="33"/>
    </location>
</feature>
<accession>A0A1I0Y462</accession>
<keyword evidence="5 6" id="KW-0472">Membrane</keyword>
<organism evidence="7 8">
    <name type="scientific">Algoriphagus aquimarinus</name>
    <dbReference type="NCBI Taxonomy" id="237018"/>
    <lineage>
        <taxon>Bacteria</taxon>
        <taxon>Pseudomonadati</taxon>
        <taxon>Bacteroidota</taxon>
        <taxon>Cytophagia</taxon>
        <taxon>Cytophagales</taxon>
        <taxon>Cyclobacteriaceae</taxon>
        <taxon>Algoriphagus</taxon>
    </lineage>
</organism>
<evidence type="ECO:0000313" key="7">
    <source>
        <dbReference type="EMBL" id="SFB08129.1"/>
    </source>
</evidence>
<dbReference type="GO" id="GO:0015920">
    <property type="term" value="P:lipopolysaccharide transport"/>
    <property type="evidence" value="ECO:0007669"/>
    <property type="project" value="TreeGrafter"/>
</dbReference>
<sequence length="596" mass="68012">MKKLDKLILGSFLGPFLLTFIVVDFILLTVNMLKYFDEIFGKGLSFWIYMELIGYFVISISPMALPLAVLLSSLMTFGNLGEHFELTAIKSSGISLLRALRPIGVFVIVLAFGAYLSNNYLVPKVNLKTFSLLYDIRMKSPALDIKAGVFYAGIPGYSIKVNEKVGEFGLKDILIYDHSDGRTGNLKVTLADSGRMEPFFNENYMKLSLYHGQNYRESKPTRGIVEKPVEFDRISFDTNEIVFDLNNTFKLNRTAEDAWSTNRSIKNISQIKVGLDSIGTLVNEQLFRSFQEAESIYPFFTRDRKFKPSAKIAERKFLDDSIRMAKMNREKELLDSLEQSKNLAQKDTSSILVDKPESRTLTTNSDSLIIDKKTVTISNEVSSNDSLFLKPTSKNEQKVEIKLAELDTNLNSKKQVVKVERTAALTEMERERIDSLVENRGYEKSAISMALTNSRNLKNSFNIKMSQIDNYQREYRRYQIAWYQKYTQAFACFAMFLIGAPLGAIIKKGGLGMPVLISIIFFIVYYMLTITGEKWAKEGIADPLFGTWFSNLCLLPFGLFFVRQARKDARLFEPDFYLAIWKSIKNRFKVLGSKAH</sequence>